<protein>
    <recommendedName>
        <fullName evidence="3">F-box domain-containing protein</fullName>
    </recommendedName>
</protein>
<organism evidence="1 2">
    <name type="scientific">Daedalea quercina L-15889</name>
    <dbReference type="NCBI Taxonomy" id="1314783"/>
    <lineage>
        <taxon>Eukaryota</taxon>
        <taxon>Fungi</taxon>
        <taxon>Dikarya</taxon>
        <taxon>Basidiomycota</taxon>
        <taxon>Agaricomycotina</taxon>
        <taxon>Agaricomycetes</taxon>
        <taxon>Polyporales</taxon>
        <taxon>Fomitopsis</taxon>
    </lineage>
</organism>
<dbReference type="AlphaFoldDB" id="A0A165QHY3"/>
<dbReference type="EMBL" id="KV429057">
    <property type="protein sequence ID" value="KZT69491.1"/>
    <property type="molecule type" value="Genomic_DNA"/>
</dbReference>
<sequence>MSGIPTLPIELVEQIIDHLRGECRTLVSCALTHKSWYSRATMVLYTAIYIQSRAGYDVLRRRRFTGIGTSASISATQSLFSLTEELSFDESEKRAATHQPKDSLPGPTNPQFVYDVLPTFAGFPFPKLRHLTLRSRDVEHPSNRTRPSFNVPLLLSTTFSSVRSLVLDGQVFDTLRDFVRIICALPRLEELDTGNRHVIRRHTPSLVVTPTTGSQLSLHRLHVGRLICLDLDPGAIALLKWLLDTQTVRAQTLQVLKMTGVYRLSDTNAGSLYDTLSDVLKHLGPSLRHLDVEIRECEGVGLVLTHSIGLETLVLRVQANLGRFQWVPGRSNRANVILPILATLVTPYLRRLDLVVELIVLPDCHDEDVNLCAEQMDWSPFNSIIARAKWDGLEEVIVKLSCLVHRTGQHTSWELLKGEIRSRMERLLWHTRGILRIVYDTVEDLEQSPTHLNSRE</sequence>
<name>A0A165QHY3_9APHY</name>
<proteinExistence type="predicted"/>
<dbReference type="InterPro" id="IPR032675">
    <property type="entry name" value="LRR_dom_sf"/>
</dbReference>
<dbReference type="SUPFAM" id="SSF81383">
    <property type="entry name" value="F-box domain"/>
    <property type="match status" value="1"/>
</dbReference>
<reference evidence="1 2" key="1">
    <citation type="journal article" date="2016" name="Mol. Biol. Evol.">
        <title>Comparative Genomics of Early-Diverging Mushroom-Forming Fungi Provides Insights into the Origins of Lignocellulose Decay Capabilities.</title>
        <authorList>
            <person name="Nagy L.G."/>
            <person name="Riley R."/>
            <person name="Tritt A."/>
            <person name="Adam C."/>
            <person name="Daum C."/>
            <person name="Floudas D."/>
            <person name="Sun H."/>
            <person name="Yadav J.S."/>
            <person name="Pangilinan J."/>
            <person name="Larsson K.H."/>
            <person name="Matsuura K."/>
            <person name="Barry K."/>
            <person name="Labutti K."/>
            <person name="Kuo R."/>
            <person name="Ohm R.A."/>
            <person name="Bhattacharya S.S."/>
            <person name="Shirouzu T."/>
            <person name="Yoshinaga Y."/>
            <person name="Martin F.M."/>
            <person name="Grigoriev I.V."/>
            <person name="Hibbett D.S."/>
        </authorList>
    </citation>
    <scope>NUCLEOTIDE SEQUENCE [LARGE SCALE GENOMIC DNA]</scope>
    <source>
        <strain evidence="1 2">L-15889</strain>
    </source>
</reference>
<evidence type="ECO:0000313" key="2">
    <source>
        <dbReference type="Proteomes" id="UP000076727"/>
    </source>
</evidence>
<dbReference type="Proteomes" id="UP000076727">
    <property type="component" value="Unassembled WGS sequence"/>
</dbReference>
<dbReference type="SUPFAM" id="SSF52047">
    <property type="entry name" value="RNI-like"/>
    <property type="match status" value="1"/>
</dbReference>
<evidence type="ECO:0008006" key="3">
    <source>
        <dbReference type="Google" id="ProtNLM"/>
    </source>
</evidence>
<gene>
    <name evidence="1" type="ORF">DAEQUDRAFT_811281</name>
</gene>
<keyword evidence="2" id="KW-1185">Reference proteome</keyword>
<accession>A0A165QHY3</accession>
<dbReference type="OrthoDB" id="2793270at2759"/>
<dbReference type="InterPro" id="IPR036047">
    <property type="entry name" value="F-box-like_dom_sf"/>
</dbReference>
<evidence type="ECO:0000313" key="1">
    <source>
        <dbReference type="EMBL" id="KZT69491.1"/>
    </source>
</evidence>
<dbReference type="Gene3D" id="3.80.10.10">
    <property type="entry name" value="Ribonuclease Inhibitor"/>
    <property type="match status" value="1"/>
</dbReference>